<keyword evidence="2" id="KW-0805">Transcription regulation</keyword>
<dbReference type="EMBL" id="CYSD01000024">
    <property type="protein sequence ID" value="CUH78029.1"/>
    <property type="molecule type" value="Genomic_DNA"/>
</dbReference>
<dbReference type="InterPro" id="IPR036388">
    <property type="entry name" value="WH-like_DNA-bd_sf"/>
</dbReference>
<dbReference type="CDD" id="cd08422">
    <property type="entry name" value="PBP2_CrgA_like"/>
    <property type="match status" value="1"/>
</dbReference>
<feature type="domain" description="HTH lysR-type" evidence="5">
    <location>
        <begin position="1"/>
        <end position="59"/>
    </location>
</feature>
<dbReference type="STRING" id="928856.SAMN04488049_10634"/>
<name>A0A0P1G8W4_9RHOB</name>
<dbReference type="InterPro" id="IPR000847">
    <property type="entry name" value="LysR_HTH_N"/>
</dbReference>
<sequence length="308" mass="33874">MDRLTAFQTFVEAVDSGSVNRASKRVKISQSAASQQIQALERFFDQELLQRSPSGVRVTEAGQVVYDHAQEILGNYGGLLNAMNSRKGRVQGVVRVSMGSYLGQLTTGPALISLKQRHPELEPMIHLEDRFVDILNEPYDLLLRTGKLGDSGGVARKIASIHTVLFATPEYLERHGHPQVPEDLQRLRFIRFSDDPNASRLPILQDGATQHVNVPVGMTVGSPDLIQRAVLDGMGFSRAPLAVVSEALASGRIVEILPGYQVAPKDMFLIYRSKQAMDFTLRTVARSLWAALAETEGVVPVSNFLKEA</sequence>
<dbReference type="Gene3D" id="3.40.190.290">
    <property type="match status" value="1"/>
</dbReference>
<evidence type="ECO:0000259" key="5">
    <source>
        <dbReference type="PROSITE" id="PS50931"/>
    </source>
</evidence>
<dbReference type="InterPro" id="IPR005119">
    <property type="entry name" value="LysR_subst-bd"/>
</dbReference>
<dbReference type="GO" id="GO:0003677">
    <property type="term" value="F:DNA binding"/>
    <property type="evidence" value="ECO:0007669"/>
    <property type="project" value="UniProtKB-KW"/>
</dbReference>
<dbReference type="OrthoDB" id="9813056at2"/>
<dbReference type="RefSeq" id="WP_058289779.1">
    <property type="nucleotide sequence ID" value="NZ_CYSD01000024.1"/>
</dbReference>
<dbReference type="SUPFAM" id="SSF53850">
    <property type="entry name" value="Periplasmic binding protein-like II"/>
    <property type="match status" value="1"/>
</dbReference>
<organism evidence="6 7">
    <name type="scientific">Tritonibacter multivorans</name>
    <dbReference type="NCBI Taxonomy" id="928856"/>
    <lineage>
        <taxon>Bacteria</taxon>
        <taxon>Pseudomonadati</taxon>
        <taxon>Pseudomonadota</taxon>
        <taxon>Alphaproteobacteria</taxon>
        <taxon>Rhodobacterales</taxon>
        <taxon>Paracoccaceae</taxon>
        <taxon>Tritonibacter</taxon>
    </lineage>
</organism>
<dbReference type="GO" id="GO:0003700">
    <property type="term" value="F:DNA-binding transcription factor activity"/>
    <property type="evidence" value="ECO:0007669"/>
    <property type="project" value="InterPro"/>
</dbReference>
<evidence type="ECO:0000256" key="1">
    <source>
        <dbReference type="ARBA" id="ARBA00009437"/>
    </source>
</evidence>
<dbReference type="PANTHER" id="PTHR30537">
    <property type="entry name" value="HTH-TYPE TRANSCRIPTIONAL REGULATOR"/>
    <property type="match status" value="1"/>
</dbReference>
<dbReference type="InterPro" id="IPR036390">
    <property type="entry name" value="WH_DNA-bd_sf"/>
</dbReference>
<dbReference type="InterPro" id="IPR058163">
    <property type="entry name" value="LysR-type_TF_proteobact-type"/>
</dbReference>
<proteinExistence type="inferred from homology"/>
<dbReference type="Proteomes" id="UP000052022">
    <property type="component" value="Unassembled WGS sequence"/>
</dbReference>
<dbReference type="FunFam" id="1.10.10.10:FF:000001">
    <property type="entry name" value="LysR family transcriptional regulator"/>
    <property type="match status" value="1"/>
</dbReference>
<keyword evidence="7" id="KW-1185">Reference proteome</keyword>
<dbReference type="Gene3D" id="1.10.10.10">
    <property type="entry name" value="Winged helix-like DNA-binding domain superfamily/Winged helix DNA-binding domain"/>
    <property type="match status" value="1"/>
</dbReference>
<comment type="similarity">
    <text evidence="1">Belongs to the LysR transcriptional regulatory family.</text>
</comment>
<evidence type="ECO:0000256" key="2">
    <source>
        <dbReference type="ARBA" id="ARBA00023015"/>
    </source>
</evidence>
<dbReference type="Pfam" id="PF00126">
    <property type="entry name" value="HTH_1"/>
    <property type="match status" value="1"/>
</dbReference>
<evidence type="ECO:0000313" key="6">
    <source>
        <dbReference type="EMBL" id="CUH78029.1"/>
    </source>
</evidence>
<evidence type="ECO:0000313" key="7">
    <source>
        <dbReference type="Proteomes" id="UP000052022"/>
    </source>
</evidence>
<keyword evidence="3" id="KW-0238">DNA-binding</keyword>
<dbReference type="PROSITE" id="PS50931">
    <property type="entry name" value="HTH_LYSR"/>
    <property type="match status" value="1"/>
</dbReference>
<dbReference type="SUPFAM" id="SSF46785">
    <property type="entry name" value="Winged helix' DNA-binding domain"/>
    <property type="match status" value="1"/>
</dbReference>
<keyword evidence="4" id="KW-0804">Transcription</keyword>
<dbReference type="PANTHER" id="PTHR30537:SF5">
    <property type="entry name" value="HTH-TYPE TRANSCRIPTIONAL ACTIVATOR TTDR-RELATED"/>
    <property type="match status" value="1"/>
</dbReference>
<dbReference type="AlphaFoldDB" id="A0A0P1G8W4"/>
<gene>
    <name evidence="6" type="primary">dmlR_4</name>
    <name evidence="6" type="ORF">TRM7557_01691</name>
</gene>
<evidence type="ECO:0000256" key="3">
    <source>
        <dbReference type="ARBA" id="ARBA00023125"/>
    </source>
</evidence>
<dbReference type="Pfam" id="PF03466">
    <property type="entry name" value="LysR_substrate"/>
    <property type="match status" value="1"/>
</dbReference>
<protein>
    <submittedName>
        <fullName evidence="6">D-malate degradation protein R</fullName>
    </submittedName>
</protein>
<accession>A0A0P1G8W4</accession>
<evidence type="ECO:0000256" key="4">
    <source>
        <dbReference type="ARBA" id="ARBA00023163"/>
    </source>
</evidence>
<reference evidence="6 7" key="1">
    <citation type="submission" date="2015-09" db="EMBL/GenBank/DDBJ databases">
        <authorList>
            <consortium name="Swine Surveillance"/>
        </authorList>
    </citation>
    <scope>NUCLEOTIDE SEQUENCE [LARGE SCALE GENOMIC DNA]</scope>
    <source>
        <strain evidence="6 7">CECT 7557</strain>
    </source>
</reference>